<evidence type="ECO:0000313" key="4">
    <source>
        <dbReference type="Proteomes" id="UP000294668"/>
    </source>
</evidence>
<evidence type="ECO:0000313" key="3">
    <source>
        <dbReference type="Proteomes" id="UP000214739"/>
    </source>
</evidence>
<organism evidence="1 3">
    <name type="scientific">Lentilactobacillus parakefiri</name>
    <dbReference type="NCBI Taxonomy" id="152332"/>
    <lineage>
        <taxon>Bacteria</taxon>
        <taxon>Bacillati</taxon>
        <taxon>Bacillota</taxon>
        <taxon>Bacilli</taxon>
        <taxon>Lactobacillales</taxon>
        <taxon>Lactobacillaceae</taxon>
        <taxon>Lentilactobacillus</taxon>
    </lineage>
</organism>
<dbReference type="Proteomes" id="UP000294668">
    <property type="component" value="Unassembled WGS sequence"/>
</dbReference>
<name>A0A224VH30_9LACO</name>
<keyword evidence="4" id="KW-1185">Reference proteome</keyword>
<protein>
    <submittedName>
        <fullName evidence="1">Uncharacterized protein</fullName>
    </submittedName>
</protein>
<dbReference type="RefSeq" id="WP_057962495.1">
    <property type="nucleotide sequence ID" value="NZ_BAAAXO010000080.1"/>
</dbReference>
<accession>A0A224VH30</accession>
<reference evidence="2" key="3">
    <citation type="submission" date="2019-02" db="EMBL/GenBank/DDBJ databases">
        <authorList>
            <person name="Buron G."/>
            <person name="Chaylann A."/>
            <person name="Dolejs I."/>
            <person name="Forster J."/>
            <person name="Miks M.H."/>
        </authorList>
    </citation>
    <scope>NUCLEOTIDE SEQUENCE</scope>
    <source>
        <strain evidence="2">DSM 10551</strain>
    </source>
</reference>
<reference evidence="1 3" key="1">
    <citation type="journal article" date="2017" name="Biosci Microbiota Food Health">
        <title>Genomic characterization reconfirms the taxonomic status of Lactobacillus parakefiri.</title>
        <authorList>
            <person name="Tanizawa Y."/>
            <person name="Kobayashi H."/>
            <person name="Kaminuma E."/>
            <person name="Sakamoto M."/>
            <person name="Ohkuma M."/>
            <person name="Nakamura Y."/>
            <person name="Arita M."/>
            <person name="Tohno M."/>
        </authorList>
    </citation>
    <scope>NUCLEOTIDE SEQUENCE [LARGE SCALE GENOMIC DNA]</scope>
    <source>
        <strain evidence="1 3">JCM 8573</strain>
    </source>
</reference>
<reference evidence="2 4" key="2">
    <citation type="journal article" date="2019" name="Appl. Microbiol. Biotechnol.">
        <title>Uncovering carbohydrate metabolism through a genotype-phenotype association study of 56 lactic acid bacteria genomes.</title>
        <authorList>
            <person name="Buron-Moles G."/>
            <person name="Chailyan A."/>
            <person name="Dolejs I."/>
            <person name="Forster J."/>
            <person name="Miks M.H."/>
        </authorList>
    </citation>
    <scope>NUCLEOTIDE SEQUENCE [LARGE SCALE GENOMIC DNA]</scope>
    <source>
        <strain evidence="2 4">DSM 10551</strain>
    </source>
</reference>
<comment type="caution">
    <text evidence="1">The sequence shown here is derived from an EMBL/GenBank/DDBJ whole genome shotgun (WGS) entry which is preliminary data.</text>
</comment>
<evidence type="ECO:0000313" key="2">
    <source>
        <dbReference type="EMBL" id="TDG92797.1"/>
    </source>
</evidence>
<dbReference type="EMBL" id="BDGB01000044">
    <property type="protein sequence ID" value="GAW71791.1"/>
    <property type="molecule type" value="Genomic_DNA"/>
</dbReference>
<evidence type="ECO:0000313" key="1">
    <source>
        <dbReference type="EMBL" id="GAW71791.1"/>
    </source>
</evidence>
<dbReference type="AlphaFoldDB" id="A0A224VH30"/>
<dbReference type="OrthoDB" id="2323570at2"/>
<proteinExistence type="predicted"/>
<dbReference type="EMBL" id="PUFL01000039">
    <property type="protein sequence ID" value="TDG92797.1"/>
    <property type="molecule type" value="Genomic_DNA"/>
</dbReference>
<sequence>MTINEMLAEIKSYQEKLHLADDYLFNIVEFDPDETKAYYAGTAPESAYRQTLTQIKRLYLLSLSPDELLKRIAGVRDSAGVSEADAFKAMAIDADKLADFKAGKLPTMTYVTALNALQAQYLTK</sequence>
<gene>
    <name evidence="2" type="ORF">C5L28_001662</name>
    <name evidence="1" type="ORF">LPKJCM_00894</name>
</gene>
<dbReference type="Proteomes" id="UP000214739">
    <property type="component" value="Unassembled WGS sequence"/>
</dbReference>